<dbReference type="InterPro" id="IPR050833">
    <property type="entry name" value="Poly_Biosynth_Transport"/>
</dbReference>
<accession>A0A507ZP98</accession>
<dbReference type="AlphaFoldDB" id="A0A507ZP98"/>
<evidence type="ECO:0000256" key="6">
    <source>
        <dbReference type="SAM" id="Phobius"/>
    </source>
</evidence>
<keyword evidence="3 6" id="KW-0812">Transmembrane</keyword>
<comment type="subcellular location">
    <subcellularLocation>
        <location evidence="1">Cell membrane</location>
        <topology evidence="1">Multi-pass membrane protein</topology>
    </subcellularLocation>
</comment>
<dbReference type="Proteomes" id="UP000317169">
    <property type="component" value="Unassembled WGS sequence"/>
</dbReference>
<feature type="transmembrane region" description="Helical" evidence="6">
    <location>
        <begin position="297"/>
        <end position="313"/>
    </location>
</feature>
<feature type="transmembrane region" description="Helical" evidence="6">
    <location>
        <begin position="216"/>
        <end position="237"/>
    </location>
</feature>
<comment type="caution">
    <text evidence="7">The sequence shown here is derived from an EMBL/GenBank/DDBJ whole genome shotgun (WGS) entry which is preliminary data.</text>
</comment>
<evidence type="ECO:0000256" key="5">
    <source>
        <dbReference type="ARBA" id="ARBA00023136"/>
    </source>
</evidence>
<sequence>MNFFKTSILSSINTVVNMVLRLATNKLIAVYIGSEGFALIGQFKDFLKLGLSIGQLGLDKGIIKYVAENQEKPEQLRRVLSTAFIAQLVMSVVLALLVFFFRNQILMLLLGSSTYSEIFMLVSFSIIPMVLFTSLLGILNGLHEVTRYVLISIIANICGSLLTIAFIYFFGITGVLYSLGINQFINFSVALFFLRKSSFQIDWIKQKFEKSEFRKLLKFSAMFISGTVSLSITLIAVRKYLTVHFGLDYAGYWEAMWRISAIYLTFLTSAFGLYLLPTFSKLNVKYLRKEIFKIWKITIPLSIIAALGLYFLRDFVIQLIYSEKFLIISGLFLFQLMGDFLKINGWILGNLLIAKAHAKAFIFFQVGWALLFYASINFWVARSGFTGVAIAYFTTYFIHFVMMNIYFRKLLWRKSIQI</sequence>
<keyword evidence="5 6" id="KW-0472">Membrane</keyword>
<dbReference type="CDD" id="cd13125">
    <property type="entry name" value="MATE_like_10"/>
    <property type="match status" value="1"/>
</dbReference>
<protein>
    <submittedName>
        <fullName evidence="7">O-antigen translocase</fullName>
    </submittedName>
</protein>
<dbReference type="PANTHER" id="PTHR30250">
    <property type="entry name" value="PST FAMILY PREDICTED COLANIC ACID TRANSPORTER"/>
    <property type="match status" value="1"/>
</dbReference>
<gene>
    <name evidence="7" type="ORF">FKR84_07470</name>
</gene>
<feature type="transmembrane region" description="Helical" evidence="6">
    <location>
        <begin position="149"/>
        <end position="170"/>
    </location>
</feature>
<keyword evidence="8" id="KW-1185">Reference proteome</keyword>
<keyword evidence="4 6" id="KW-1133">Transmembrane helix</keyword>
<feature type="transmembrane region" description="Helical" evidence="6">
    <location>
        <begin position="325"/>
        <end position="348"/>
    </location>
</feature>
<evidence type="ECO:0000313" key="8">
    <source>
        <dbReference type="Proteomes" id="UP000317169"/>
    </source>
</evidence>
<feature type="transmembrane region" description="Helical" evidence="6">
    <location>
        <begin position="387"/>
        <end position="407"/>
    </location>
</feature>
<dbReference type="RefSeq" id="WP_141421675.1">
    <property type="nucleotide sequence ID" value="NZ_VIAR01000006.1"/>
</dbReference>
<evidence type="ECO:0000256" key="2">
    <source>
        <dbReference type="ARBA" id="ARBA00022475"/>
    </source>
</evidence>
<feature type="transmembrane region" description="Helical" evidence="6">
    <location>
        <begin position="79"/>
        <end position="101"/>
    </location>
</feature>
<dbReference type="InterPro" id="IPR002797">
    <property type="entry name" value="Polysacc_synth"/>
</dbReference>
<evidence type="ECO:0000256" key="1">
    <source>
        <dbReference type="ARBA" id="ARBA00004651"/>
    </source>
</evidence>
<dbReference type="Pfam" id="PF01943">
    <property type="entry name" value="Polysacc_synt"/>
    <property type="match status" value="1"/>
</dbReference>
<dbReference type="GO" id="GO:0005886">
    <property type="term" value="C:plasma membrane"/>
    <property type="evidence" value="ECO:0007669"/>
    <property type="project" value="UniProtKB-SubCell"/>
</dbReference>
<evidence type="ECO:0000256" key="3">
    <source>
        <dbReference type="ARBA" id="ARBA00022692"/>
    </source>
</evidence>
<feature type="transmembrane region" description="Helical" evidence="6">
    <location>
        <begin position="176"/>
        <end position="195"/>
    </location>
</feature>
<organism evidence="7 8">
    <name type="scientific">Haloflavibacter putidus</name>
    <dbReference type="NCBI Taxonomy" id="2576776"/>
    <lineage>
        <taxon>Bacteria</taxon>
        <taxon>Pseudomonadati</taxon>
        <taxon>Bacteroidota</taxon>
        <taxon>Flavobacteriia</taxon>
        <taxon>Flavobacteriales</taxon>
        <taxon>Flavobacteriaceae</taxon>
        <taxon>Haloflavibacter</taxon>
    </lineage>
</organism>
<feature type="transmembrane region" description="Helical" evidence="6">
    <location>
        <begin position="257"/>
        <end position="276"/>
    </location>
</feature>
<evidence type="ECO:0000313" key="7">
    <source>
        <dbReference type="EMBL" id="TQD38817.1"/>
    </source>
</evidence>
<dbReference type="InterPro" id="IPR044550">
    <property type="entry name" value="WzxE"/>
</dbReference>
<feature type="transmembrane region" description="Helical" evidence="6">
    <location>
        <begin position="360"/>
        <end position="381"/>
    </location>
</feature>
<dbReference type="OrthoDB" id="9769862at2"/>
<name>A0A507ZP98_9FLAO</name>
<dbReference type="PANTHER" id="PTHR30250:SF30">
    <property type="entry name" value="LIPID III FLIPPASE"/>
    <property type="match status" value="1"/>
</dbReference>
<proteinExistence type="predicted"/>
<evidence type="ECO:0000256" key="4">
    <source>
        <dbReference type="ARBA" id="ARBA00022989"/>
    </source>
</evidence>
<reference evidence="7 8" key="1">
    <citation type="submission" date="2019-06" db="EMBL/GenBank/DDBJ databases">
        <title>Flavibacter putida gen. nov., sp. nov., a novel marine bacterium of the family Flavobacteriaceae isolated from coastal seawater.</title>
        <authorList>
            <person name="Feng X."/>
        </authorList>
    </citation>
    <scope>NUCLEOTIDE SEQUENCE [LARGE SCALE GENOMIC DNA]</scope>
    <source>
        <strain evidence="7 8">PLHSN227</strain>
    </source>
</reference>
<dbReference type="GO" id="GO:0009246">
    <property type="term" value="P:enterobacterial common antigen biosynthetic process"/>
    <property type="evidence" value="ECO:0007669"/>
    <property type="project" value="InterPro"/>
</dbReference>
<keyword evidence="2" id="KW-1003">Cell membrane</keyword>
<dbReference type="EMBL" id="VIAR01000006">
    <property type="protein sequence ID" value="TQD38817.1"/>
    <property type="molecule type" value="Genomic_DNA"/>
</dbReference>
<feature type="transmembrane region" description="Helical" evidence="6">
    <location>
        <begin position="121"/>
        <end position="142"/>
    </location>
</feature>